<evidence type="ECO:0000256" key="2">
    <source>
        <dbReference type="ARBA" id="ARBA00022723"/>
    </source>
</evidence>
<dbReference type="InterPro" id="IPR013341">
    <property type="entry name" value="Mandelate_racemase_N_dom"/>
</dbReference>
<dbReference type="SUPFAM" id="SSF54826">
    <property type="entry name" value="Enolase N-terminal domain-like"/>
    <property type="match status" value="1"/>
</dbReference>
<comment type="caution">
    <text evidence="8">The sequence shown here is derived from an EMBL/GenBank/DDBJ whole genome shotgun (WGS) entry which is preliminary data.</text>
</comment>
<dbReference type="EC" id="4.2.1.113" evidence="5 6"/>
<dbReference type="SFLD" id="SFLDS00001">
    <property type="entry name" value="Enolase"/>
    <property type="match status" value="1"/>
</dbReference>
<organism evidence="8 9">
    <name type="scientific">Psychromarinibacter halotolerans</name>
    <dbReference type="NCBI Taxonomy" id="1775175"/>
    <lineage>
        <taxon>Bacteria</taxon>
        <taxon>Pseudomonadati</taxon>
        <taxon>Pseudomonadota</taxon>
        <taxon>Alphaproteobacteria</taxon>
        <taxon>Rhodobacterales</taxon>
        <taxon>Paracoccaceae</taxon>
        <taxon>Psychromarinibacter</taxon>
    </lineage>
</organism>
<reference evidence="9" key="1">
    <citation type="journal article" date="2019" name="Int. J. Syst. Evol. Microbiol.">
        <title>The Global Catalogue of Microorganisms (GCM) 10K type strain sequencing project: providing services to taxonomists for standard genome sequencing and annotation.</title>
        <authorList>
            <consortium name="The Broad Institute Genomics Platform"/>
            <consortium name="The Broad Institute Genome Sequencing Center for Infectious Disease"/>
            <person name="Wu L."/>
            <person name="Ma J."/>
        </authorList>
    </citation>
    <scope>NUCLEOTIDE SEQUENCE [LARGE SCALE GENOMIC DNA]</scope>
    <source>
        <strain evidence="9">KCTC 52366</strain>
    </source>
</reference>
<evidence type="ECO:0000256" key="5">
    <source>
        <dbReference type="ARBA" id="ARBA00029491"/>
    </source>
</evidence>
<sequence>MRIDEVSVFHVSMPLKAPWKTSFSVETAIDTVLVRLRSGDMVGWGETAPYAVPQFCPEWAAGVFLLIRDVFAPLVTGREIDSGAALQDLLGSFKGNWFAKAALDTAWWDLAARIEDRPLWQMIGGTAPDVAVGADIPVQDSMAALHDGVRAAVDGGFSRTKLKFRPDSGVGMVASVREAFPDMPLHIDCNSGFTLDDMDLFRELDTLGLVMIEQPLGWQDLIDHAKLQAELETPICLDETITSVEIAKQAVETGASRWINIKHGRVGGLTNAIEIQRYCTGAGVPCWVGGMLESNVGQGVSLALATLPGMAYAADIFPRGRLYETDLAAPDIVLNGPGTITAPDRPGHGFAPDPGRLTLRTVSRG</sequence>
<dbReference type="EMBL" id="JBHRTB010000010">
    <property type="protein sequence ID" value="MFC3144890.1"/>
    <property type="molecule type" value="Genomic_DNA"/>
</dbReference>
<dbReference type="RefSeq" id="WP_275634455.1">
    <property type="nucleotide sequence ID" value="NZ_JARGYD010000009.1"/>
</dbReference>
<keyword evidence="4 8" id="KW-0456">Lyase</keyword>
<dbReference type="InterPro" id="IPR029017">
    <property type="entry name" value="Enolase-like_N"/>
</dbReference>
<dbReference type="PANTHER" id="PTHR48073:SF5">
    <property type="entry name" value="O-SUCCINYLBENZOATE SYNTHASE"/>
    <property type="match status" value="1"/>
</dbReference>
<dbReference type="InterPro" id="IPR029065">
    <property type="entry name" value="Enolase_C-like"/>
</dbReference>
<protein>
    <recommendedName>
        <fullName evidence="5 6">o-succinylbenzoate synthase</fullName>
        <ecNumber evidence="5 6">4.2.1.113</ecNumber>
    </recommendedName>
</protein>
<dbReference type="NCBIfam" id="TIGR01928">
    <property type="entry name" value="menC_lowGC_arch"/>
    <property type="match status" value="1"/>
</dbReference>
<name>A0ABV7GY37_9RHOB</name>
<feature type="domain" description="Mandelate racemase/muconate lactonizing enzyme C-terminal" evidence="7">
    <location>
        <begin position="142"/>
        <end position="234"/>
    </location>
</feature>
<dbReference type="Gene3D" id="3.20.20.120">
    <property type="entry name" value="Enolase-like C-terminal domain"/>
    <property type="match status" value="1"/>
</dbReference>
<accession>A0ABV7GY37</accession>
<evidence type="ECO:0000256" key="1">
    <source>
        <dbReference type="ARBA" id="ARBA00001968"/>
    </source>
</evidence>
<proteinExistence type="predicted"/>
<dbReference type="InterPro" id="IPR036849">
    <property type="entry name" value="Enolase-like_C_sf"/>
</dbReference>
<dbReference type="SFLD" id="SFLDG00180">
    <property type="entry name" value="muconate_cycloisomerase"/>
    <property type="match status" value="1"/>
</dbReference>
<evidence type="ECO:0000313" key="8">
    <source>
        <dbReference type="EMBL" id="MFC3144890.1"/>
    </source>
</evidence>
<dbReference type="InterPro" id="IPR013342">
    <property type="entry name" value="Mandelate_racemase_C"/>
</dbReference>
<dbReference type="SMART" id="SM00922">
    <property type="entry name" value="MR_MLE"/>
    <property type="match status" value="1"/>
</dbReference>
<dbReference type="PANTHER" id="PTHR48073">
    <property type="entry name" value="O-SUCCINYLBENZOATE SYNTHASE-RELATED"/>
    <property type="match status" value="1"/>
</dbReference>
<keyword evidence="2" id="KW-0479">Metal-binding</keyword>
<dbReference type="SUPFAM" id="SSF51604">
    <property type="entry name" value="Enolase C-terminal domain-like"/>
    <property type="match status" value="1"/>
</dbReference>
<dbReference type="GO" id="GO:0043748">
    <property type="term" value="F:O-succinylbenzoate synthase activity"/>
    <property type="evidence" value="ECO:0007669"/>
    <property type="project" value="UniProtKB-EC"/>
</dbReference>
<evidence type="ECO:0000313" key="9">
    <source>
        <dbReference type="Proteomes" id="UP001595632"/>
    </source>
</evidence>
<comment type="cofactor">
    <cofactor evidence="1">
        <name>a divalent metal cation</name>
        <dbReference type="ChEBI" id="CHEBI:60240"/>
    </cofactor>
</comment>
<keyword evidence="3" id="KW-0460">Magnesium</keyword>
<evidence type="ECO:0000256" key="3">
    <source>
        <dbReference type="ARBA" id="ARBA00022842"/>
    </source>
</evidence>
<dbReference type="Gene3D" id="3.30.390.10">
    <property type="entry name" value="Enolase-like, N-terminal domain"/>
    <property type="match status" value="1"/>
</dbReference>
<keyword evidence="9" id="KW-1185">Reference proteome</keyword>
<dbReference type="Proteomes" id="UP001595632">
    <property type="component" value="Unassembled WGS sequence"/>
</dbReference>
<gene>
    <name evidence="8" type="primary">menC</name>
    <name evidence="8" type="ORF">ACFOGP_19370</name>
</gene>
<dbReference type="Pfam" id="PF13378">
    <property type="entry name" value="MR_MLE_C"/>
    <property type="match status" value="1"/>
</dbReference>
<dbReference type="Pfam" id="PF02746">
    <property type="entry name" value="MR_MLE_N"/>
    <property type="match status" value="1"/>
</dbReference>
<evidence type="ECO:0000259" key="7">
    <source>
        <dbReference type="SMART" id="SM00922"/>
    </source>
</evidence>
<evidence type="ECO:0000256" key="4">
    <source>
        <dbReference type="ARBA" id="ARBA00023239"/>
    </source>
</evidence>
<evidence type="ECO:0000256" key="6">
    <source>
        <dbReference type="NCBIfam" id="TIGR01928"/>
    </source>
</evidence>
<dbReference type="InterPro" id="IPR010197">
    <property type="entry name" value="OSBS/NAAAR"/>
</dbReference>
<dbReference type="SFLD" id="SFLDF00009">
    <property type="entry name" value="o-succinylbenzoate_synthase"/>
    <property type="match status" value="1"/>
</dbReference>